<keyword evidence="1" id="KW-0880">Kelch repeat</keyword>
<evidence type="ECO:0000313" key="6">
    <source>
        <dbReference type="EMBL" id="HHR48395.1"/>
    </source>
</evidence>
<proteinExistence type="predicted"/>
<evidence type="ECO:0000256" key="3">
    <source>
        <dbReference type="SAM" id="SignalP"/>
    </source>
</evidence>
<reference evidence="6" key="1">
    <citation type="journal article" date="2020" name="mSystems">
        <title>Genome- and Community-Level Interaction Insights into Carbon Utilization and Element Cycling Functions of Hydrothermarchaeota in Hydrothermal Sediment.</title>
        <authorList>
            <person name="Zhou Z."/>
            <person name="Liu Y."/>
            <person name="Xu W."/>
            <person name="Pan J."/>
            <person name="Luo Z.H."/>
            <person name="Li M."/>
        </authorList>
    </citation>
    <scope>NUCLEOTIDE SEQUENCE [LARGE SCALE GENOMIC DNA]</scope>
    <source>
        <strain evidence="6">SpSt-791</strain>
    </source>
</reference>
<feature type="domain" description="Secretion system C-terminal sorting" evidence="5">
    <location>
        <begin position="1644"/>
        <end position="1708"/>
    </location>
</feature>
<dbReference type="Gene3D" id="2.130.10.80">
    <property type="entry name" value="Galactose oxidase/kelch, beta-propeller"/>
    <property type="match status" value="1"/>
</dbReference>
<evidence type="ECO:0000256" key="2">
    <source>
        <dbReference type="ARBA" id="ARBA00022737"/>
    </source>
</evidence>
<gene>
    <name evidence="6" type="ORF">ENV79_01960</name>
</gene>
<feature type="chain" id="PRO_5030998550" evidence="3">
    <location>
        <begin position="18"/>
        <end position="1709"/>
    </location>
</feature>
<feature type="signal peptide" evidence="3">
    <location>
        <begin position="1"/>
        <end position="17"/>
    </location>
</feature>
<dbReference type="InterPro" id="IPR037293">
    <property type="entry name" value="Gal_Oxidase_central_sf"/>
</dbReference>
<evidence type="ECO:0000259" key="5">
    <source>
        <dbReference type="Pfam" id="PF18962"/>
    </source>
</evidence>
<dbReference type="SUPFAM" id="SSF89372">
    <property type="entry name" value="Fucose-specific lectin"/>
    <property type="match status" value="1"/>
</dbReference>
<dbReference type="PANTHER" id="PTHR24412:SF489">
    <property type="entry name" value="RING FINGER DOMAIN AND KELCH REPEAT-CONTAINING PROTEIN DDB_G0271372"/>
    <property type="match status" value="1"/>
</dbReference>
<dbReference type="Gene3D" id="2.60.40.10">
    <property type="entry name" value="Immunoglobulins"/>
    <property type="match status" value="1"/>
</dbReference>
<sequence length="1709" mass="191543">MKVKTLILIFAFLFAFANVPKGTLLPVDQPPEPPPTNLGWETDVCLTPNQSNYNYVYSYMANWATHTPNNRVYGVWYRSTTNYPIIMRWWDQSGSWSPEETVTANANITFDYNYYPAISGDSNNNVHFAWRGYKATTPTGYWVFYRAKMANGNYTNVCSIPNPSAGYYNYYPKIAAGKGDTAHIVMYAYAGGYYVIRYAKVKMDTWPIVVETLTVSPPGWTSQYYPHVAVDGQNRVHVVWQAYQNIGTSYYNIFYRMRNASGQWGPVETVSVFTYSYYNYYPRVAIDGNGNVHVVWWAYTSNDYYYHIAHRVKTASGWSDVTLLPPSTSYYWYYPTCAVDPENKLHVAFYTNAWGSYYNIGRYIRNPNGSWEGPDTVTNFTDSYYRYYPEIVCTRDGNIHIFRQDYAPYTNYYYWIYYKRFRVLNYDVGVNAILAPSGPIPRQSMTPQAIVKNYGRSTATNFQVRMYIEPGNYYSYVNVSSLSPGAETTISFASWTPNDSTFFRVKCTTAFTADENPTNDKKVGFAAVYDYYENFEASNGNFTYTGDWKYGQYGLPGDTYCWSTAGYSDNSNSKLNSCRYYALVDTPWVLYWHWYQIESYWDGYNVKCSIPGQSWQIIHAIPGLGQGYNQVTYSGNAGIPSESAYSGSAGWQLNWMKIPVSQGSYFWLRFHFGSDASVTYWGPRIDKVYGVGFTDRSLYDVGVKQIITPTGMLPAGSYSPQAIIKNYGLYAATNIDVTFKIGDFYSQTITINTLLKDQETTLTFNSVNLSPGIYPVSCSTYFASDDNHDNDVKRTYTGIYNYYEDFEATNGNLIPDPATNAWEWGKPTAGPQGGQGSDTMVWATNLEGNYDDNANWKLTSPYFFATKDTPVIAYYHWYENEAGYDGYNVKYSLDGSNWIIAHAVPGYGQGYERVMPAANAGIPGESAYSGTTDIHKSWRLNFITIPVTNGTPFMIRFHFGSDDVGEYYGTAIDKIYGLGVRLIHDVGATAILAPTGDIPIGTTVNPQAKYKNFGSYTETFKAYFKIEFGGNPVYLDSTQLTLNPGQEQTVTFSNFTVNEMGTYNTSAYTVLVGDENPDNDLVTGEFYGVYHDVAPTAILEPTGIKLPNEDVIPTAVVENYGNRDATFDIIFNIYQQPATLVYSDTLNITLPAGAVDTVQFATYTTTPGLFATEVYTTLANDMNRNNDTLRGTFTTGNVDFAVTQIVSPTGVIIRDLVNPKPVKIKVRNNGNVNLGVSCCFVIWKEGTTEPVYADTVAVPPMNPNQEVEVNFEPFLCADTGVYRTLAKTLMADQNPNNDSIAGSFRVVLLTPGWHRMADVAGATKPVKSGGALCALGDKVYALVGNNTRDLMVYDVNSKTWTKKGDVPLSYLTTKKKNVKKGAAICTDGQYIYVVKGNNTQEFWRYNPTKDSWKEYQVGFSKGIKGASMTFDGDSFIYIICGSSNNEWKRFNRYTETFEACNPATLPADKWKTGSWIVYVPGDTPKIYALRVGGKTNEFYMTTIGGTWTNKPEMPLIGSTGRKKKAKEGSAGAYNPDNKLIYALKGGNTLEYFSFNPTNDSWKILEDVGKPEGTPAKRVKGGGSLIYSAAAGGLFAFVGNNTNEFWFYVPGGTFLASAPTFNNGIQSEIKSLRNFTLTITKEKGYVKVAYSLPVKLTAKLTLYNALGEVVYSARSDNGYFIIDTKRLPTGIYIMKFNANEYKATRKLVIH</sequence>
<protein>
    <submittedName>
        <fullName evidence="6">T9SS type A sorting domain-containing protein</fullName>
    </submittedName>
</protein>
<feature type="domain" description="CARDB" evidence="4">
    <location>
        <begin position="428"/>
        <end position="498"/>
    </location>
</feature>
<dbReference type="InterPro" id="IPR011043">
    <property type="entry name" value="Gal_Oxase/kelch_b-propeller"/>
</dbReference>
<dbReference type="InterPro" id="IPR011635">
    <property type="entry name" value="CARDB"/>
</dbReference>
<dbReference type="EMBL" id="DTHS01000016">
    <property type="protein sequence ID" value="HHR48395.1"/>
    <property type="molecule type" value="Genomic_DNA"/>
</dbReference>
<evidence type="ECO:0000259" key="4">
    <source>
        <dbReference type="Pfam" id="PF07705"/>
    </source>
</evidence>
<dbReference type="PANTHER" id="PTHR24412">
    <property type="entry name" value="KELCH PROTEIN"/>
    <property type="match status" value="1"/>
</dbReference>
<name>A0A7V6CMT4_UNCW3</name>
<dbReference type="SUPFAM" id="SSF50965">
    <property type="entry name" value="Galactose oxidase, central domain"/>
    <property type="match status" value="1"/>
</dbReference>
<comment type="caution">
    <text evidence="6">The sequence shown here is derived from an EMBL/GenBank/DDBJ whole genome shotgun (WGS) entry which is preliminary data.</text>
</comment>
<keyword evidence="2" id="KW-0677">Repeat</keyword>
<accession>A0A7V6CMT4</accession>
<dbReference type="Pfam" id="PF18962">
    <property type="entry name" value="Por_Secre_tail"/>
    <property type="match status" value="1"/>
</dbReference>
<evidence type="ECO:0000256" key="1">
    <source>
        <dbReference type="ARBA" id="ARBA00022441"/>
    </source>
</evidence>
<organism evidence="6">
    <name type="scientific">candidate division WOR-3 bacterium</name>
    <dbReference type="NCBI Taxonomy" id="2052148"/>
    <lineage>
        <taxon>Bacteria</taxon>
        <taxon>Bacteria division WOR-3</taxon>
    </lineage>
</organism>
<dbReference type="NCBIfam" id="TIGR04183">
    <property type="entry name" value="Por_Secre_tail"/>
    <property type="match status" value="1"/>
</dbReference>
<dbReference type="InterPro" id="IPR026444">
    <property type="entry name" value="Secre_tail"/>
</dbReference>
<keyword evidence="3" id="KW-0732">Signal</keyword>
<dbReference type="InterPro" id="IPR013783">
    <property type="entry name" value="Ig-like_fold"/>
</dbReference>
<dbReference type="Pfam" id="PF07705">
    <property type="entry name" value="CARDB"/>
    <property type="match status" value="1"/>
</dbReference>